<dbReference type="PANTHER" id="PTHR23502">
    <property type="entry name" value="MAJOR FACILITATOR SUPERFAMILY"/>
    <property type="match status" value="1"/>
</dbReference>
<feature type="domain" description="Major facilitator superfamily (MFS) profile" evidence="7">
    <location>
        <begin position="69"/>
        <end position="558"/>
    </location>
</feature>
<protein>
    <recommendedName>
        <fullName evidence="7">Major facilitator superfamily (MFS) profile domain-containing protein</fullName>
    </recommendedName>
</protein>
<dbReference type="PROSITE" id="PS50850">
    <property type="entry name" value="MFS"/>
    <property type="match status" value="1"/>
</dbReference>
<feature type="transmembrane region" description="Helical" evidence="6">
    <location>
        <begin position="493"/>
        <end position="513"/>
    </location>
</feature>
<evidence type="ECO:0000313" key="9">
    <source>
        <dbReference type="Proteomes" id="UP001358417"/>
    </source>
</evidence>
<feature type="transmembrane region" description="Helical" evidence="6">
    <location>
        <begin position="102"/>
        <end position="123"/>
    </location>
</feature>
<dbReference type="InterPro" id="IPR011701">
    <property type="entry name" value="MFS"/>
</dbReference>
<evidence type="ECO:0000256" key="6">
    <source>
        <dbReference type="SAM" id="Phobius"/>
    </source>
</evidence>
<comment type="subcellular location">
    <subcellularLocation>
        <location evidence="1">Membrane</location>
        <topology evidence="1">Multi-pass membrane protein</topology>
    </subcellularLocation>
</comment>
<feature type="transmembrane region" description="Helical" evidence="6">
    <location>
        <begin position="195"/>
        <end position="212"/>
    </location>
</feature>
<dbReference type="InterPro" id="IPR020846">
    <property type="entry name" value="MFS_dom"/>
</dbReference>
<organism evidence="8 9">
    <name type="scientific">Exophiala bonariae</name>
    <dbReference type="NCBI Taxonomy" id="1690606"/>
    <lineage>
        <taxon>Eukaryota</taxon>
        <taxon>Fungi</taxon>
        <taxon>Dikarya</taxon>
        <taxon>Ascomycota</taxon>
        <taxon>Pezizomycotina</taxon>
        <taxon>Eurotiomycetes</taxon>
        <taxon>Chaetothyriomycetidae</taxon>
        <taxon>Chaetothyriales</taxon>
        <taxon>Herpotrichiellaceae</taxon>
        <taxon>Exophiala</taxon>
    </lineage>
</organism>
<evidence type="ECO:0000256" key="1">
    <source>
        <dbReference type="ARBA" id="ARBA00004141"/>
    </source>
</evidence>
<feature type="compositionally biased region" description="Basic and acidic residues" evidence="5">
    <location>
        <begin position="266"/>
        <end position="285"/>
    </location>
</feature>
<feature type="transmembrane region" description="Helical" evidence="6">
    <location>
        <begin position="460"/>
        <end position="481"/>
    </location>
</feature>
<gene>
    <name evidence="8" type="ORF">LTR84_005738</name>
</gene>
<feature type="transmembrane region" description="Helical" evidence="6">
    <location>
        <begin position="135"/>
        <end position="152"/>
    </location>
</feature>
<proteinExistence type="predicted"/>
<feature type="transmembrane region" description="Helical" evidence="6">
    <location>
        <begin position="390"/>
        <end position="412"/>
    </location>
</feature>
<dbReference type="PANTHER" id="PTHR23502:SF149">
    <property type="entry name" value="TRANSPORTER, PUTATIVE-RELATED"/>
    <property type="match status" value="1"/>
</dbReference>
<feature type="transmembrane region" description="Helical" evidence="6">
    <location>
        <begin position="224"/>
        <end position="243"/>
    </location>
</feature>
<evidence type="ECO:0000256" key="3">
    <source>
        <dbReference type="ARBA" id="ARBA00022989"/>
    </source>
</evidence>
<feature type="transmembrane region" description="Helical" evidence="6">
    <location>
        <begin position="347"/>
        <end position="370"/>
    </location>
</feature>
<feature type="transmembrane region" description="Helical" evidence="6">
    <location>
        <begin position="525"/>
        <end position="548"/>
    </location>
</feature>
<feature type="transmembrane region" description="Helical" evidence="6">
    <location>
        <begin position="433"/>
        <end position="454"/>
    </location>
</feature>
<dbReference type="GeneID" id="89973913"/>
<feature type="region of interest" description="Disordered" evidence="5">
    <location>
        <begin position="261"/>
        <end position="287"/>
    </location>
</feature>
<reference evidence="8 9" key="1">
    <citation type="submission" date="2023-08" db="EMBL/GenBank/DDBJ databases">
        <title>Black Yeasts Isolated from many extreme environments.</title>
        <authorList>
            <person name="Coleine C."/>
            <person name="Stajich J.E."/>
            <person name="Selbmann L."/>
        </authorList>
    </citation>
    <scope>NUCLEOTIDE SEQUENCE [LARGE SCALE GENOMIC DNA]</scope>
    <source>
        <strain evidence="8 9">CCFEE 5792</strain>
    </source>
</reference>
<evidence type="ECO:0000256" key="5">
    <source>
        <dbReference type="SAM" id="MobiDB-lite"/>
    </source>
</evidence>
<dbReference type="RefSeq" id="XP_064704006.1">
    <property type="nucleotide sequence ID" value="XM_064849303.1"/>
</dbReference>
<name>A0AAV9N392_9EURO</name>
<keyword evidence="9" id="KW-1185">Reference proteome</keyword>
<comment type="caution">
    <text evidence="8">The sequence shown here is derived from an EMBL/GenBank/DDBJ whole genome shotgun (WGS) entry which is preliminary data.</text>
</comment>
<keyword evidence="2 6" id="KW-0812">Transmembrane</keyword>
<accession>A0AAV9N392</accession>
<keyword evidence="3 6" id="KW-1133">Transmembrane helix</keyword>
<dbReference type="Proteomes" id="UP001358417">
    <property type="component" value="Unassembled WGS sequence"/>
</dbReference>
<dbReference type="SUPFAM" id="SSF103473">
    <property type="entry name" value="MFS general substrate transporter"/>
    <property type="match status" value="1"/>
</dbReference>
<dbReference type="Pfam" id="PF07690">
    <property type="entry name" value="MFS_1"/>
    <property type="match status" value="1"/>
</dbReference>
<evidence type="ECO:0000313" key="8">
    <source>
        <dbReference type="EMBL" id="KAK5048647.1"/>
    </source>
</evidence>
<feature type="transmembrane region" description="Helical" evidence="6">
    <location>
        <begin position="67"/>
        <end position="90"/>
    </location>
</feature>
<evidence type="ECO:0000259" key="7">
    <source>
        <dbReference type="PROSITE" id="PS50850"/>
    </source>
</evidence>
<dbReference type="GO" id="GO:0005886">
    <property type="term" value="C:plasma membrane"/>
    <property type="evidence" value="ECO:0007669"/>
    <property type="project" value="TreeGrafter"/>
</dbReference>
<dbReference type="GO" id="GO:0022857">
    <property type="term" value="F:transmembrane transporter activity"/>
    <property type="evidence" value="ECO:0007669"/>
    <property type="project" value="InterPro"/>
</dbReference>
<keyword evidence="4 6" id="KW-0472">Membrane</keyword>
<dbReference type="EMBL" id="JAVRRD010000021">
    <property type="protein sequence ID" value="KAK5048647.1"/>
    <property type="molecule type" value="Genomic_DNA"/>
</dbReference>
<dbReference type="InterPro" id="IPR036259">
    <property type="entry name" value="MFS_trans_sf"/>
</dbReference>
<sequence length="565" mass="63223">MEMNYDENTLHQLEEELHTQIYPGTEIMSDVGTHHFVKSSDKSDQVLVPQPSADPNDPLNWSPFWKASAMTMVTLVSFAQGFGPLALPPMFPQLIEAFETDLAGVVQFVGVCILVLGFSNFLWVPIQTSFGRRPVLIFSTLICLVSNIWRAVAKDYRSFMGACILNGIGAGPAETAQPTVIADVMFLHERGGYNTLYFTVYFGSLMVGPIIAGPMTEHSNWRNFWWLNVALHAVILIGLFFLFPETKWHRAHPKELVLQNATQTSSDEKVHSESLEDPEKAKGEPLTKPITATAADAQLSQLTESATAERDPYLHKGTPAKWQFKLWQNNAHPIKSILLDLWIPWKLFAFPIVEWSSFVVSWSASSFLTINLTQTQNFAAPPYNFSSQSIGFTNFAILVGAIIGLATNGRLSDWIAARATRKNKGVREPEMRLPTLIPYVIIMLIGNFVVAFGYEHKWDWKVIVIVGYACAGIQVAAIPAIASTYAVDSYKPVAGSIFVAITVNKNLWGYGFSKFITPWIISAGYIPPIMLNMSLIFLWCAFGILFYFMGKTFRKWTRNDSVHNL</sequence>
<dbReference type="Gene3D" id="1.20.1250.20">
    <property type="entry name" value="MFS general substrate transporter like domains"/>
    <property type="match status" value="1"/>
</dbReference>
<dbReference type="AlphaFoldDB" id="A0AAV9N392"/>
<evidence type="ECO:0000256" key="2">
    <source>
        <dbReference type="ARBA" id="ARBA00022692"/>
    </source>
</evidence>
<evidence type="ECO:0000256" key="4">
    <source>
        <dbReference type="ARBA" id="ARBA00023136"/>
    </source>
</evidence>